<dbReference type="RefSeq" id="WP_161796499.1">
    <property type="nucleotide sequence ID" value="NZ_JXCQ01000009.1"/>
</dbReference>
<organism evidence="1 2">
    <name type="scientific">Pseudomonas fluorescens</name>
    <dbReference type="NCBI Taxonomy" id="294"/>
    <lineage>
        <taxon>Bacteria</taxon>
        <taxon>Pseudomonadati</taxon>
        <taxon>Pseudomonadota</taxon>
        <taxon>Gammaproteobacteria</taxon>
        <taxon>Pseudomonadales</taxon>
        <taxon>Pseudomonadaceae</taxon>
        <taxon>Pseudomonas</taxon>
    </lineage>
</organism>
<evidence type="ECO:0000313" key="2">
    <source>
        <dbReference type="Proteomes" id="UP000032210"/>
    </source>
</evidence>
<dbReference type="AlphaFoldDB" id="A0A0D0TII4"/>
<gene>
    <name evidence="1" type="ORF">PFLU3_15390</name>
</gene>
<dbReference type="PATRIC" id="fig|294.125.peg.1584"/>
<proteinExistence type="predicted"/>
<dbReference type="EMBL" id="JXCQ01000009">
    <property type="protein sequence ID" value="KIR23126.1"/>
    <property type="molecule type" value="Genomic_DNA"/>
</dbReference>
<name>A0A0D0TII4_PSEFL</name>
<evidence type="ECO:0000313" key="1">
    <source>
        <dbReference type="EMBL" id="KIR23126.1"/>
    </source>
</evidence>
<dbReference type="Proteomes" id="UP000032210">
    <property type="component" value="Unassembled WGS sequence"/>
</dbReference>
<protein>
    <submittedName>
        <fullName evidence="1">Uncharacterized protein</fullName>
    </submittedName>
</protein>
<sequence length="53" mass="6064">MNQKNQQDATAPNHQNVEKVFFSREELQVLSDAIKKSKTRVSETKAASCAYHR</sequence>
<accession>A0A0D0TII4</accession>
<comment type="caution">
    <text evidence="1">The sequence shown here is derived from an EMBL/GenBank/DDBJ whole genome shotgun (WGS) entry which is preliminary data.</text>
</comment>
<reference evidence="1 2" key="1">
    <citation type="submission" date="2015-01" db="EMBL/GenBank/DDBJ databases">
        <title>Genome sequence of the beneficial rhizobacterium Pseudomonas fluorescens 2-79.</title>
        <authorList>
            <person name="Thuermer A."/>
            <person name="Daniel R."/>
        </authorList>
    </citation>
    <scope>NUCLEOTIDE SEQUENCE [LARGE SCALE GENOMIC DNA]</scope>
    <source>
        <strain evidence="1 2">2-79</strain>
    </source>
</reference>